<dbReference type="InterPro" id="IPR048395">
    <property type="entry name" value="Glyco_hydro_31_C"/>
</dbReference>
<dbReference type="SUPFAM" id="SSF74650">
    <property type="entry name" value="Galactose mutarotase-like"/>
    <property type="match status" value="1"/>
</dbReference>
<dbReference type="RefSeq" id="WP_257855258.1">
    <property type="nucleotide sequence ID" value="NZ_CP102514.1"/>
</dbReference>
<dbReference type="GO" id="GO:0016787">
    <property type="term" value="F:hydrolase activity"/>
    <property type="evidence" value="ECO:0007669"/>
    <property type="project" value="UniProtKB-KW"/>
</dbReference>
<evidence type="ECO:0000256" key="4">
    <source>
        <dbReference type="RuleBase" id="RU361185"/>
    </source>
</evidence>
<feature type="domain" description="Glycoside hydrolase family 31 N-terminal" evidence="7">
    <location>
        <begin position="331"/>
        <end position="406"/>
    </location>
</feature>
<feature type="compositionally biased region" description="Low complexity" evidence="5">
    <location>
        <begin position="285"/>
        <end position="303"/>
    </location>
</feature>
<dbReference type="InterPro" id="IPR030458">
    <property type="entry name" value="Glyco_hydro_31_AS"/>
</dbReference>
<dbReference type="Proteomes" id="UP001057738">
    <property type="component" value="Chromosome"/>
</dbReference>
<reference evidence="9" key="1">
    <citation type="submission" date="2022-08" db="EMBL/GenBank/DDBJ databases">
        <authorList>
            <person name="Tian L."/>
        </authorList>
    </citation>
    <scope>NUCLEOTIDE SEQUENCE</scope>
    <source>
        <strain evidence="9">CM253</strain>
    </source>
</reference>
<dbReference type="Gene3D" id="2.60.40.1760">
    <property type="entry name" value="glycosyl hydrolase (family 31)"/>
    <property type="match status" value="1"/>
</dbReference>
<dbReference type="InterPro" id="IPR000322">
    <property type="entry name" value="Glyco_hydro_31_TIM"/>
</dbReference>
<dbReference type="Gene3D" id="3.20.20.80">
    <property type="entry name" value="Glycosidases"/>
    <property type="match status" value="1"/>
</dbReference>
<dbReference type="GeneID" id="95572975"/>
<evidence type="ECO:0000259" key="8">
    <source>
        <dbReference type="Pfam" id="PF21365"/>
    </source>
</evidence>
<dbReference type="Pfam" id="PF01055">
    <property type="entry name" value="Glyco_hydro_31_2nd"/>
    <property type="match status" value="1"/>
</dbReference>
<feature type="compositionally biased region" description="Gly residues" evidence="5">
    <location>
        <begin position="211"/>
        <end position="245"/>
    </location>
</feature>
<dbReference type="Pfam" id="PF21365">
    <property type="entry name" value="Glyco_hydro_31_3rd"/>
    <property type="match status" value="1"/>
</dbReference>
<dbReference type="EMBL" id="CP102514">
    <property type="protein sequence ID" value="UUY46785.1"/>
    <property type="molecule type" value="Genomic_DNA"/>
</dbReference>
<dbReference type="PANTHER" id="PTHR22762:SF120">
    <property type="entry name" value="HETEROGLYCAN GLUCOSIDASE 1"/>
    <property type="match status" value="1"/>
</dbReference>
<sequence>MDGRDLVRAVKDIGTERGRRTWLSAWRRRRADAVGLPRRGAERARVPGLLVGTEPRPGGGVLRFARSELVVRVMAGGVVFWAWDGAAATPSYAVVGSGPEPDLRAVLEPDTGGGWRVVSERVTVAVSRYGALEVRTPGGTVLRRESPPRWWEPVPLAGEAAEGVASSGARPADATAARSDGSGSGFAGPGGTGALSGGAGASTDGPEPDGTGSGSGHAAAGAGGAGTGSGGTGARSGRDGAGGRGNEVASAAAGAAGTGAGTGETRSGSDRTASPDGARGRGDEVASAAAGAAGTEAGTGETRSGSDRTASPDGAGGRGDEVASAAVGGGGRWGLRSEVPADARFFGLGGRASGPRLRDGAYRLWNTDPKGGFGPGVDPLYLTMPVQMVVADAGTHLVFHDNCWDGRVVLREGEEGVGSGPDRPGASELRMEGGPLRCWVLVGTPARVLQGWSALTGGAAVPPEWALGYQHARWGFGSAAEVRRVVAGYAARGLALSAVHLDIDHYDGHRVFTVDEERFPDLPGLARELREQGVRLVSIVDPAVKAGDALHAAGLTVGSGGAFVRDARGREVRGEVWPGECAYPDFTDPEVREWWGGLYEERLGQGFSGFWHDMNEPVSFAAFGDATLPRSARHAMDGAGGDHREGHNVYALGMARAGWEGLVRLRPEERPFMFSRSGWAGMQRYGGTWSGDVETSWEGLRASLALVIGLGLCGVPYSGPDVGGFGGSPSPELYVRWLQLGAYMPLFRTHSAIWAGRREPWEFGPEVEEQARAVMAERERLRPYFVTLAHMARRTGAPYVRPVWWGAPEDRRLRDCEDAFLLGDALLVAPVLERGADRRAVRLPRGRWYDTATGAAYEGPGQILLDAPQGRIPVLARAGAVLPVRSAGGGGVELEVWAPARGRTGGGVVVRDPGPGFGAGRVERYTSRWAGEAVVVEDETGAPVESVVVRGL</sequence>
<evidence type="ECO:0000256" key="1">
    <source>
        <dbReference type="ARBA" id="ARBA00007806"/>
    </source>
</evidence>
<evidence type="ECO:0000259" key="7">
    <source>
        <dbReference type="Pfam" id="PF13802"/>
    </source>
</evidence>
<dbReference type="CDD" id="cd14752">
    <property type="entry name" value="GH31_N"/>
    <property type="match status" value="1"/>
</dbReference>
<dbReference type="InterPro" id="IPR011013">
    <property type="entry name" value="Gal_mutarotase_sf_dom"/>
</dbReference>
<dbReference type="InterPro" id="IPR017853">
    <property type="entry name" value="GH"/>
</dbReference>
<protein>
    <submittedName>
        <fullName evidence="9">Glycoside hydrolase family 31 protein</fullName>
    </submittedName>
</protein>
<organism evidence="9 10">
    <name type="scientific">Streptomyces yangpuensis</name>
    <dbReference type="NCBI Taxonomy" id="1648182"/>
    <lineage>
        <taxon>Bacteria</taxon>
        <taxon>Bacillati</taxon>
        <taxon>Actinomycetota</taxon>
        <taxon>Actinomycetes</taxon>
        <taxon>Kitasatosporales</taxon>
        <taxon>Streptomycetaceae</taxon>
        <taxon>Streptomyces</taxon>
    </lineage>
</organism>
<name>A0ABY5PRZ5_9ACTN</name>
<feature type="compositionally biased region" description="Gly residues" evidence="5">
    <location>
        <begin position="182"/>
        <end position="200"/>
    </location>
</feature>
<dbReference type="PROSITE" id="PS00129">
    <property type="entry name" value="GLYCOSYL_HYDROL_F31_1"/>
    <property type="match status" value="1"/>
</dbReference>
<feature type="region of interest" description="Disordered" evidence="5">
    <location>
        <begin position="162"/>
        <end position="334"/>
    </location>
</feature>
<proteinExistence type="inferred from homology"/>
<evidence type="ECO:0000256" key="5">
    <source>
        <dbReference type="SAM" id="MobiDB-lite"/>
    </source>
</evidence>
<dbReference type="Pfam" id="PF13802">
    <property type="entry name" value="Gal_mutarotas_2"/>
    <property type="match status" value="1"/>
</dbReference>
<dbReference type="CDD" id="cd06604">
    <property type="entry name" value="GH31_glucosidase_II_MalA"/>
    <property type="match status" value="1"/>
</dbReference>
<evidence type="ECO:0000256" key="3">
    <source>
        <dbReference type="ARBA" id="ARBA00023295"/>
    </source>
</evidence>
<feature type="domain" description="Glycosyl hydrolase family 31 C-terminal" evidence="8">
    <location>
        <begin position="796"/>
        <end position="882"/>
    </location>
</feature>
<dbReference type="Gene3D" id="2.60.40.1180">
    <property type="entry name" value="Golgi alpha-mannosidase II"/>
    <property type="match status" value="1"/>
</dbReference>
<dbReference type="SUPFAM" id="SSF51445">
    <property type="entry name" value="(Trans)glycosidases"/>
    <property type="match status" value="1"/>
</dbReference>
<keyword evidence="10" id="KW-1185">Reference proteome</keyword>
<keyword evidence="2 4" id="KW-0378">Hydrolase</keyword>
<evidence type="ECO:0000256" key="2">
    <source>
        <dbReference type="ARBA" id="ARBA00022801"/>
    </source>
</evidence>
<evidence type="ECO:0000313" key="9">
    <source>
        <dbReference type="EMBL" id="UUY46785.1"/>
    </source>
</evidence>
<accession>A0ABY5PRZ5</accession>
<dbReference type="PANTHER" id="PTHR22762">
    <property type="entry name" value="ALPHA-GLUCOSIDASE"/>
    <property type="match status" value="1"/>
</dbReference>
<evidence type="ECO:0000259" key="6">
    <source>
        <dbReference type="Pfam" id="PF01055"/>
    </source>
</evidence>
<dbReference type="InterPro" id="IPR025887">
    <property type="entry name" value="Glyco_hydro_31_N_dom"/>
</dbReference>
<comment type="similarity">
    <text evidence="1 4">Belongs to the glycosyl hydrolase 31 family.</text>
</comment>
<dbReference type="InterPro" id="IPR013780">
    <property type="entry name" value="Glyco_hydro_b"/>
</dbReference>
<dbReference type="SUPFAM" id="SSF51011">
    <property type="entry name" value="Glycosyl hydrolase domain"/>
    <property type="match status" value="1"/>
</dbReference>
<evidence type="ECO:0000313" key="10">
    <source>
        <dbReference type="Proteomes" id="UP001057738"/>
    </source>
</evidence>
<keyword evidence="3 4" id="KW-0326">Glycosidase</keyword>
<gene>
    <name evidence="9" type="ORF">NRK68_05885</name>
</gene>
<feature type="domain" description="Glycoside hydrolase family 31 TIM barrel" evidence="6">
    <location>
        <begin position="460"/>
        <end position="788"/>
    </location>
</feature>